<dbReference type="AlphaFoldDB" id="A0A2H1WDF7"/>
<accession>A0A2H1WDF7</accession>
<proteinExistence type="predicted"/>
<dbReference type="EMBL" id="ODYU01007905">
    <property type="protein sequence ID" value="SOQ51091.1"/>
    <property type="molecule type" value="Genomic_DNA"/>
</dbReference>
<gene>
    <name evidence="1" type="ORF">SFRICE_017807</name>
</gene>
<organism evidence="1">
    <name type="scientific">Spodoptera frugiperda</name>
    <name type="common">Fall armyworm</name>
    <dbReference type="NCBI Taxonomy" id="7108"/>
    <lineage>
        <taxon>Eukaryota</taxon>
        <taxon>Metazoa</taxon>
        <taxon>Ecdysozoa</taxon>
        <taxon>Arthropoda</taxon>
        <taxon>Hexapoda</taxon>
        <taxon>Insecta</taxon>
        <taxon>Pterygota</taxon>
        <taxon>Neoptera</taxon>
        <taxon>Endopterygota</taxon>
        <taxon>Lepidoptera</taxon>
        <taxon>Glossata</taxon>
        <taxon>Ditrysia</taxon>
        <taxon>Noctuoidea</taxon>
        <taxon>Noctuidae</taxon>
        <taxon>Amphipyrinae</taxon>
        <taxon>Spodoptera</taxon>
    </lineage>
</organism>
<protein>
    <submittedName>
        <fullName evidence="1">SFRICE_017807</fullName>
    </submittedName>
</protein>
<sequence length="280" mass="32034">MWLFCLYIHTYIHTYRHAFNPRRGRQKCTLWHVMPPCTPTFLNICCKSHVIGDSVLPLRNFRKTAKKPSNTSPDQEIKLATPCPAVALATTRPTRHELWESHASALLGRLDWSDTTAEQKTDRVRLPHGATLCVIHKLLFRVWVSCYVNLYVCKRTHDTGDNPSVGQRLFLRNKALVRYMTPANRIGGESHPMTFLALGEARGSVRLLLTKNHSVPSPAFRTGAPDFLLYRGCVYKHTSSHTHDTQTRNNNLWITQILAPCGNLIRYTLHNMIKRYSAPH</sequence>
<evidence type="ECO:0000313" key="1">
    <source>
        <dbReference type="EMBL" id="SOQ51091.1"/>
    </source>
</evidence>
<reference evidence="1" key="1">
    <citation type="submission" date="2016-07" db="EMBL/GenBank/DDBJ databases">
        <authorList>
            <person name="Bretaudeau A."/>
        </authorList>
    </citation>
    <scope>NUCLEOTIDE SEQUENCE</scope>
    <source>
        <strain evidence="1">Rice</strain>
        <tissue evidence="1">Whole body</tissue>
    </source>
</reference>
<name>A0A2H1WDF7_SPOFR</name>